<comment type="caution">
    <text evidence="5">The sequence shown here is derived from an EMBL/GenBank/DDBJ whole genome shotgun (WGS) entry which is preliminary data.</text>
</comment>
<evidence type="ECO:0000256" key="3">
    <source>
        <dbReference type="ARBA" id="ARBA00023163"/>
    </source>
</evidence>
<dbReference type="InterPro" id="IPR018060">
    <property type="entry name" value="HTH_AraC"/>
</dbReference>
<dbReference type="SMART" id="SM00342">
    <property type="entry name" value="HTH_ARAC"/>
    <property type="match status" value="1"/>
</dbReference>
<dbReference type="OrthoDB" id="9807321at2"/>
<sequence length="323" mass="37958">MRGLFPCFARSPPRRMRLVQNEAAVMAGALRMMEYRKEIDIREDGRCMNIDFLDVFQPHILNISKGNDNWKVRNYMISRDQTFAHSLALVYEGEGSLELNGIRYELRRGALFYVPIKSSMRIRTQEENSLKYHSIIFHYGTLRWEGEQGIWSNANQLPLPLPDIVFFEEEPVFLDSFRTLEELWMQKLGGNQWDCKKEFKHLLELMIRKKFESSSTMPGNWTLIEQAITYIREHLDEPIDRNALARSLSISPAYFTALFKQYTGYTPVQFLLRLRVDRAKQLLKDTGLSINRIAKEVGYDDSLYFSRMFVKHTGISPRNFRNS</sequence>
<feature type="domain" description="HTH araC/xylS-type" evidence="4">
    <location>
        <begin position="225"/>
        <end position="323"/>
    </location>
</feature>
<keyword evidence="2" id="KW-0238">DNA-binding</keyword>
<dbReference type="Gene3D" id="1.10.10.60">
    <property type="entry name" value="Homeodomain-like"/>
    <property type="match status" value="2"/>
</dbReference>
<gene>
    <name evidence="5" type="ORF">FE784_03590</name>
</gene>
<dbReference type="GO" id="GO:0043565">
    <property type="term" value="F:sequence-specific DNA binding"/>
    <property type="evidence" value="ECO:0007669"/>
    <property type="project" value="InterPro"/>
</dbReference>
<dbReference type="InterPro" id="IPR003313">
    <property type="entry name" value="AraC-bd"/>
</dbReference>
<dbReference type="GO" id="GO:0003700">
    <property type="term" value="F:DNA-binding transcription factor activity"/>
    <property type="evidence" value="ECO:0007669"/>
    <property type="project" value="InterPro"/>
</dbReference>
<organism evidence="5 6">
    <name type="scientific">Paenibacillus hemerocallicola</name>
    <dbReference type="NCBI Taxonomy" id="1172614"/>
    <lineage>
        <taxon>Bacteria</taxon>
        <taxon>Bacillati</taxon>
        <taxon>Bacillota</taxon>
        <taxon>Bacilli</taxon>
        <taxon>Bacillales</taxon>
        <taxon>Paenibacillaceae</taxon>
        <taxon>Paenibacillus</taxon>
    </lineage>
</organism>
<dbReference type="AlphaFoldDB" id="A0A5C4TH87"/>
<dbReference type="Pfam" id="PF12833">
    <property type="entry name" value="HTH_18"/>
    <property type="match status" value="1"/>
</dbReference>
<dbReference type="InterPro" id="IPR020449">
    <property type="entry name" value="Tscrpt_reg_AraC-type_HTH"/>
</dbReference>
<keyword evidence="6" id="KW-1185">Reference proteome</keyword>
<evidence type="ECO:0000259" key="4">
    <source>
        <dbReference type="PROSITE" id="PS01124"/>
    </source>
</evidence>
<keyword evidence="3" id="KW-0804">Transcription</keyword>
<evidence type="ECO:0000256" key="1">
    <source>
        <dbReference type="ARBA" id="ARBA00023015"/>
    </source>
</evidence>
<dbReference type="PRINTS" id="PR00032">
    <property type="entry name" value="HTHARAC"/>
</dbReference>
<name>A0A5C4TH87_9BACL</name>
<evidence type="ECO:0000313" key="5">
    <source>
        <dbReference type="EMBL" id="TNJ67840.1"/>
    </source>
</evidence>
<dbReference type="EMBL" id="VDCQ01000003">
    <property type="protein sequence ID" value="TNJ67840.1"/>
    <property type="molecule type" value="Genomic_DNA"/>
</dbReference>
<dbReference type="PANTHER" id="PTHR43280">
    <property type="entry name" value="ARAC-FAMILY TRANSCRIPTIONAL REGULATOR"/>
    <property type="match status" value="1"/>
</dbReference>
<protein>
    <submittedName>
        <fullName evidence="5">Helix-turn-helix domain-containing protein</fullName>
    </submittedName>
</protein>
<dbReference type="PROSITE" id="PS01124">
    <property type="entry name" value="HTH_ARAC_FAMILY_2"/>
    <property type="match status" value="1"/>
</dbReference>
<dbReference type="SUPFAM" id="SSF51215">
    <property type="entry name" value="Regulatory protein AraC"/>
    <property type="match status" value="1"/>
</dbReference>
<dbReference type="Proteomes" id="UP000307943">
    <property type="component" value="Unassembled WGS sequence"/>
</dbReference>
<keyword evidence="1" id="KW-0805">Transcription regulation</keyword>
<dbReference type="PANTHER" id="PTHR43280:SF28">
    <property type="entry name" value="HTH-TYPE TRANSCRIPTIONAL ACTIVATOR RHAS"/>
    <property type="match status" value="1"/>
</dbReference>
<dbReference type="InterPro" id="IPR037923">
    <property type="entry name" value="HTH-like"/>
</dbReference>
<dbReference type="Pfam" id="PF02311">
    <property type="entry name" value="AraC_binding"/>
    <property type="match status" value="1"/>
</dbReference>
<accession>A0A5C4TH87</accession>
<dbReference type="InterPro" id="IPR009057">
    <property type="entry name" value="Homeodomain-like_sf"/>
</dbReference>
<evidence type="ECO:0000313" key="6">
    <source>
        <dbReference type="Proteomes" id="UP000307943"/>
    </source>
</evidence>
<proteinExistence type="predicted"/>
<reference evidence="5 6" key="1">
    <citation type="submission" date="2019-05" db="EMBL/GenBank/DDBJ databases">
        <title>We sequenced the genome of Paenibacillus hemerocallicola KCTC 33185 for further insight into its adaptation and study the phylogeny of Paenibacillus.</title>
        <authorList>
            <person name="Narsing Rao M.P."/>
        </authorList>
    </citation>
    <scope>NUCLEOTIDE SEQUENCE [LARGE SCALE GENOMIC DNA]</scope>
    <source>
        <strain evidence="5 6">KCTC 33185</strain>
    </source>
</reference>
<evidence type="ECO:0000256" key="2">
    <source>
        <dbReference type="ARBA" id="ARBA00023125"/>
    </source>
</evidence>
<dbReference type="SUPFAM" id="SSF46689">
    <property type="entry name" value="Homeodomain-like"/>
    <property type="match status" value="2"/>
</dbReference>